<evidence type="ECO:0000256" key="1">
    <source>
        <dbReference type="SAM" id="MobiDB-lite"/>
    </source>
</evidence>
<name>A0AAN8F0T8_9EURO</name>
<organism evidence="3 4">
    <name type="scientific">Knufia fluminis</name>
    <dbReference type="NCBI Taxonomy" id="191047"/>
    <lineage>
        <taxon>Eukaryota</taxon>
        <taxon>Fungi</taxon>
        <taxon>Dikarya</taxon>
        <taxon>Ascomycota</taxon>
        <taxon>Pezizomycotina</taxon>
        <taxon>Eurotiomycetes</taxon>
        <taxon>Chaetothyriomycetidae</taxon>
        <taxon>Chaetothyriales</taxon>
        <taxon>Trichomeriaceae</taxon>
        <taxon>Knufia</taxon>
    </lineage>
</organism>
<proteinExistence type="predicted"/>
<dbReference type="InterPro" id="IPR000210">
    <property type="entry name" value="BTB/POZ_dom"/>
</dbReference>
<accession>A0AAN8F0T8</accession>
<feature type="domain" description="BTB" evidence="2">
    <location>
        <begin position="23"/>
        <end position="129"/>
    </location>
</feature>
<evidence type="ECO:0000313" key="3">
    <source>
        <dbReference type="EMBL" id="KAK5957991.1"/>
    </source>
</evidence>
<dbReference type="EMBL" id="JAKLMC020000002">
    <property type="protein sequence ID" value="KAK5957991.1"/>
    <property type="molecule type" value="Genomic_DNA"/>
</dbReference>
<feature type="compositionally biased region" description="Polar residues" evidence="1">
    <location>
        <begin position="237"/>
        <end position="246"/>
    </location>
</feature>
<gene>
    <name evidence="3" type="ORF">OHC33_001181</name>
</gene>
<dbReference type="SUPFAM" id="SSF54695">
    <property type="entry name" value="POZ domain"/>
    <property type="match status" value="1"/>
</dbReference>
<evidence type="ECO:0000313" key="4">
    <source>
        <dbReference type="Proteomes" id="UP001316803"/>
    </source>
</evidence>
<sequence length="278" mass="31772">MDRQQPELLKVSNLDEFAESEIIEVVVGKGDNSRRFHLHKNMITSQSLYFSRCFDINSHWKASRQNRVKLSHADPAAFKIIFGRLYRHPDTFRSIRSDSKPFAAVEPVYQLANELTMPRLKNDIVDEIQELAKTKNIIPTPDGMLGLWKHLHVDDPLFQLYSKTFAWSYCTSPSSWPLSILGRGAMVTEPRIAIVCMESLRQFSISRYGDPRQAPRCMFHDHDLVAECTAHRLTEDTPSISNSSISAGLEPQRSEERVADALSRGRKRSAEQLDELDV</sequence>
<protein>
    <recommendedName>
        <fullName evidence="2">BTB domain-containing protein</fullName>
    </recommendedName>
</protein>
<evidence type="ECO:0000259" key="2">
    <source>
        <dbReference type="Pfam" id="PF00651"/>
    </source>
</evidence>
<dbReference type="Pfam" id="PF00651">
    <property type="entry name" value="BTB"/>
    <property type="match status" value="1"/>
</dbReference>
<keyword evidence="4" id="KW-1185">Reference proteome</keyword>
<dbReference type="AlphaFoldDB" id="A0AAN8F0T8"/>
<dbReference type="CDD" id="cd18186">
    <property type="entry name" value="BTB_POZ_ZBTB_KLHL-like"/>
    <property type="match status" value="1"/>
</dbReference>
<comment type="caution">
    <text evidence="3">The sequence shown here is derived from an EMBL/GenBank/DDBJ whole genome shotgun (WGS) entry which is preliminary data.</text>
</comment>
<dbReference type="Proteomes" id="UP001316803">
    <property type="component" value="Unassembled WGS sequence"/>
</dbReference>
<reference evidence="3 4" key="1">
    <citation type="submission" date="2022-12" db="EMBL/GenBank/DDBJ databases">
        <title>Genomic features and morphological characterization of a novel Knufia sp. strain isolated from spacecraft assembly facility.</title>
        <authorList>
            <person name="Teixeira M."/>
            <person name="Chander A.M."/>
            <person name="Stajich J.E."/>
            <person name="Venkateswaran K."/>
        </authorList>
    </citation>
    <scope>NUCLEOTIDE SEQUENCE [LARGE SCALE GENOMIC DNA]</scope>
    <source>
        <strain evidence="3 4">FJI-L2-BK-P2</strain>
    </source>
</reference>
<dbReference type="InterPro" id="IPR011333">
    <property type="entry name" value="SKP1/BTB/POZ_sf"/>
</dbReference>
<feature type="region of interest" description="Disordered" evidence="1">
    <location>
        <begin position="237"/>
        <end position="278"/>
    </location>
</feature>
<dbReference type="Gene3D" id="3.30.710.10">
    <property type="entry name" value="Potassium Channel Kv1.1, Chain A"/>
    <property type="match status" value="1"/>
</dbReference>